<feature type="compositionally biased region" description="Pro residues" evidence="1">
    <location>
        <begin position="19"/>
        <end position="29"/>
    </location>
</feature>
<feature type="compositionally biased region" description="Polar residues" evidence="1">
    <location>
        <begin position="89"/>
        <end position="100"/>
    </location>
</feature>
<evidence type="ECO:0000313" key="4">
    <source>
        <dbReference type="EMBL" id="KAK9918111.1"/>
    </source>
</evidence>
<dbReference type="SMART" id="SM01162">
    <property type="entry name" value="DUF1771"/>
    <property type="match status" value="1"/>
</dbReference>
<dbReference type="PROSITE" id="PS50828">
    <property type="entry name" value="SMR"/>
    <property type="match status" value="1"/>
</dbReference>
<reference evidence="4 5" key="1">
    <citation type="journal article" date="2024" name="Nat. Commun.">
        <title>Phylogenomics reveals the evolutionary origins of lichenization in chlorophyte algae.</title>
        <authorList>
            <person name="Puginier C."/>
            <person name="Libourel C."/>
            <person name="Otte J."/>
            <person name="Skaloud P."/>
            <person name="Haon M."/>
            <person name="Grisel S."/>
            <person name="Petersen M."/>
            <person name="Berrin J.G."/>
            <person name="Delaux P.M."/>
            <person name="Dal Grande F."/>
            <person name="Keller J."/>
        </authorList>
    </citation>
    <scope>NUCLEOTIDE SEQUENCE [LARGE SCALE GENOMIC DNA]</scope>
    <source>
        <strain evidence="4 5">SAG 216-7</strain>
    </source>
</reference>
<feature type="domain" description="CUE" evidence="3">
    <location>
        <begin position="108"/>
        <end position="151"/>
    </location>
</feature>
<evidence type="ECO:0000259" key="3">
    <source>
        <dbReference type="PROSITE" id="PS51140"/>
    </source>
</evidence>
<evidence type="ECO:0000259" key="2">
    <source>
        <dbReference type="PROSITE" id="PS50828"/>
    </source>
</evidence>
<feature type="region of interest" description="Disordered" evidence="1">
    <location>
        <begin position="158"/>
        <end position="189"/>
    </location>
</feature>
<dbReference type="PANTHER" id="PTHR46535:SF1">
    <property type="entry name" value="NEDD4-BINDING PROTEIN 2"/>
    <property type="match status" value="1"/>
</dbReference>
<organism evidence="4 5">
    <name type="scientific">Coccomyxa subellipsoidea</name>
    <dbReference type="NCBI Taxonomy" id="248742"/>
    <lineage>
        <taxon>Eukaryota</taxon>
        <taxon>Viridiplantae</taxon>
        <taxon>Chlorophyta</taxon>
        <taxon>core chlorophytes</taxon>
        <taxon>Trebouxiophyceae</taxon>
        <taxon>Trebouxiophyceae incertae sedis</taxon>
        <taxon>Coccomyxaceae</taxon>
        <taxon>Coccomyxa</taxon>
    </lineage>
</organism>
<dbReference type="Gene3D" id="3.30.1370.110">
    <property type="match status" value="1"/>
</dbReference>
<feature type="compositionally biased region" description="Low complexity" evidence="1">
    <location>
        <begin position="160"/>
        <end position="173"/>
    </location>
</feature>
<dbReference type="InterPro" id="IPR052772">
    <property type="entry name" value="Endo/PolyKinase_Domain-Protein"/>
</dbReference>
<sequence length="531" mass="57525">MPPAPQTAPAPTPERAFKPPLPQPLPLEPEAPKLQPAAPVNNPMTLPPHLQHLLSPLPAAVRTQPPAKFEPGGWEEEPEALGTPKQAAQPPQATLANSTAAPKPASPDEESKLDFLQGMFAGMDAALVADVLQGVNDNAEAAIEKLMALQDVVDHTEMLDSSSGSEDGRSSQSLLAVKPDSASANCGQPWDVSGEPVDYTFKGLSDEQKVVLIRRELPRCSAEEAMNSLEACGGDVDAALAMMAQAFERMPLGKEPSTPDAGSSGASPEVLELKELFPDVDSATLGNVYNAAGKNVDITKKMLEESGLVPFEAVPGSKKATGALFSQPAAAEVFAPVQQPLMRSNGRPHSIVHRSDAHNQRLYDEHRAQARALKKVMEDKFAEAHRAFARGETILGRQLIERGHQARADYLAARPGDNIFKEKNKHIQNMHVVDLHGLHVHEAIEKTDNLVRLLRGFPSSMKLNVITGKGLHSQGNIARLLPAIEEYLKENDLNYCVHQSGGCLIVDIPNNDEPPDIDRYAYDRRDMYEHG</sequence>
<evidence type="ECO:0000313" key="5">
    <source>
        <dbReference type="Proteomes" id="UP001491310"/>
    </source>
</evidence>
<evidence type="ECO:0008006" key="6">
    <source>
        <dbReference type="Google" id="ProtNLM"/>
    </source>
</evidence>
<dbReference type="EMBL" id="JALJOT010000001">
    <property type="protein sequence ID" value="KAK9918111.1"/>
    <property type="molecule type" value="Genomic_DNA"/>
</dbReference>
<dbReference type="InterPro" id="IPR002625">
    <property type="entry name" value="Smr_dom"/>
</dbReference>
<dbReference type="SMART" id="SM00463">
    <property type="entry name" value="SMR"/>
    <property type="match status" value="1"/>
</dbReference>
<feature type="compositionally biased region" description="Pro residues" evidence="1">
    <location>
        <begin position="1"/>
        <end position="12"/>
    </location>
</feature>
<dbReference type="SUPFAM" id="SSF46934">
    <property type="entry name" value="UBA-like"/>
    <property type="match status" value="1"/>
</dbReference>
<evidence type="ECO:0000256" key="1">
    <source>
        <dbReference type="SAM" id="MobiDB-lite"/>
    </source>
</evidence>
<name>A0ABR2Z306_9CHLO</name>
<dbReference type="InterPro" id="IPR009060">
    <property type="entry name" value="UBA-like_sf"/>
</dbReference>
<dbReference type="Gene3D" id="1.10.8.10">
    <property type="entry name" value="DNA helicase RuvA subunit, C-terminal domain"/>
    <property type="match status" value="1"/>
</dbReference>
<dbReference type="PROSITE" id="PS51140">
    <property type="entry name" value="CUE"/>
    <property type="match status" value="1"/>
</dbReference>
<proteinExistence type="predicted"/>
<dbReference type="InterPro" id="IPR036063">
    <property type="entry name" value="Smr_dom_sf"/>
</dbReference>
<dbReference type="InterPro" id="IPR013899">
    <property type="entry name" value="DUF1771"/>
</dbReference>
<dbReference type="CDD" id="cd14279">
    <property type="entry name" value="CUE"/>
    <property type="match status" value="2"/>
</dbReference>
<dbReference type="Proteomes" id="UP001491310">
    <property type="component" value="Unassembled WGS sequence"/>
</dbReference>
<gene>
    <name evidence="4" type="ORF">WJX75_001383</name>
</gene>
<dbReference type="PANTHER" id="PTHR46535">
    <property type="entry name" value="NEDD4-BINDING PROTEIN 2"/>
    <property type="match status" value="1"/>
</dbReference>
<dbReference type="InterPro" id="IPR003892">
    <property type="entry name" value="CUE"/>
</dbReference>
<keyword evidence="5" id="KW-1185">Reference proteome</keyword>
<feature type="domain" description="Smr" evidence="2">
    <location>
        <begin position="433"/>
        <end position="509"/>
    </location>
</feature>
<protein>
    <recommendedName>
        <fullName evidence="6">Smr domain-containing protein</fullName>
    </recommendedName>
</protein>
<feature type="region of interest" description="Disordered" evidence="1">
    <location>
        <begin position="1"/>
        <end position="110"/>
    </location>
</feature>
<accession>A0ABR2Z306</accession>
<comment type="caution">
    <text evidence="4">The sequence shown here is derived from an EMBL/GenBank/DDBJ whole genome shotgun (WGS) entry which is preliminary data.</text>
</comment>
<dbReference type="SUPFAM" id="SSF160443">
    <property type="entry name" value="SMR domain-like"/>
    <property type="match status" value="1"/>
</dbReference>
<feature type="compositionally biased region" description="Low complexity" evidence="1">
    <location>
        <begin position="47"/>
        <end position="58"/>
    </location>
</feature>